<keyword evidence="3" id="KW-1185">Reference proteome</keyword>
<dbReference type="Proteomes" id="UP000199046">
    <property type="component" value="Unassembled WGS sequence"/>
</dbReference>
<organism evidence="2 3">
    <name type="scientific">Kushneria avicenniae</name>
    <dbReference type="NCBI Taxonomy" id="402385"/>
    <lineage>
        <taxon>Bacteria</taxon>
        <taxon>Pseudomonadati</taxon>
        <taxon>Pseudomonadota</taxon>
        <taxon>Gammaproteobacteria</taxon>
        <taxon>Oceanospirillales</taxon>
        <taxon>Halomonadaceae</taxon>
        <taxon>Kushneria</taxon>
    </lineage>
</organism>
<sequence length="335" mass="38239">MNYIFLDTCVLLDVSTKRSDLPLVSALEELVGSSSVKLVLADLVIEEYERNKESVAKKTAQRLSQEFKQVKAVVNEFAGEKQAETMEVLNDINARLPLLTEANYATIHRVERLIESAKIIPVSDRAKIAAVQRGLEKRAPFHISKNSVADAVIIEQFFEFMSSLNSNHDTCIFVTHNHSDFSSKDHRKPHADFDEIFSISNSLYFNNLASAIDQIAPDSLAEFEFEHDFTEETRGLREMLDAMDELVDKVWYNRHQNRMWGIEHGEIEVIPEGTERYGSDVIHEHILEGAIKSAERVEGKYEDTGPWSDFEWGMINGKLSALRWVLGDEWDMLDT</sequence>
<dbReference type="EMBL" id="FOLY01000006">
    <property type="protein sequence ID" value="SFC79303.1"/>
    <property type="molecule type" value="Genomic_DNA"/>
</dbReference>
<accession>A0A1I1M9P2</accession>
<name>A0A1I1M9P2_9GAMM</name>
<dbReference type="OrthoDB" id="8685584at2"/>
<dbReference type="RefSeq" id="WP_090135071.1">
    <property type="nucleotide sequence ID" value="NZ_FOLY01000006.1"/>
</dbReference>
<gene>
    <name evidence="2" type="ORF">SAMN05421848_2736</name>
</gene>
<dbReference type="STRING" id="402385.SAMN05421848_2736"/>
<dbReference type="AlphaFoldDB" id="A0A1I1M9P2"/>
<feature type="domain" description="DUF4935" evidence="1">
    <location>
        <begin position="4"/>
        <end position="181"/>
    </location>
</feature>
<dbReference type="Pfam" id="PF16289">
    <property type="entry name" value="PIN_12"/>
    <property type="match status" value="1"/>
</dbReference>
<protein>
    <recommendedName>
        <fullName evidence="1">DUF4935 domain-containing protein</fullName>
    </recommendedName>
</protein>
<reference evidence="3" key="1">
    <citation type="submission" date="2016-10" db="EMBL/GenBank/DDBJ databases">
        <authorList>
            <person name="Varghese N."/>
            <person name="Submissions S."/>
        </authorList>
    </citation>
    <scope>NUCLEOTIDE SEQUENCE [LARGE SCALE GENOMIC DNA]</scope>
    <source>
        <strain evidence="3">DSM 23439</strain>
    </source>
</reference>
<dbReference type="InterPro" id="IPR032557">
    <property type="entry name" value="DUF4935"/>
</dbReference>
<evidence type="ECO:0000313" key="2">
    <source>
        <dbReference type="EMBL" id="SFC79303.1"/>
    </source>
</evidence>
<evidence type="ECO:0000313" key="3">
    <source>
        <dbReference type="Proteomes" id="UP000199046"/>
    </source>
</evidence>
<evidence type="ECO:0000259" key="1">
    <source>
        <dbReference type="Pfam" id="PF16289"/>
    </source>
</evidence>
<proteinExistence type="predicted"/>